<dbReference type="AlphaFoldDB" id="A0A6J4I6H3"/>
<reference evidence="1" key="1">
    <citation type="submission" date="2020-02" db="EMBL/GenBank/DDBJ databases">
        <authorList>
            <person name="Meier V. D."/>
        </authorList>
    </citation>
    <scope>NUCLEOTIDE SEQUENCE</scope>
    <source>
        <strain evidence="1">AVDCRST_MAG26</strain>
    </source>
</reference>
<sequence length="48" mass="5172">MFAPLFSGHGGDNPMQAGAARHDIRFVITLGPCCYLCSPAREGREHLA</sequence>
<organism evidence="1">
    <name type="scientific">uncultured Chloroflexia bacterium</name>
    <dbReference type="NCBI Taxonomy" id="1672391"/>
    <lineage>
        <taxon>Bacteria</taxon>
        <taxon>Bacillati</taxon>
        <taxon>Chloroflexota</taxon>
        <taxon>Chloroflexia</taxon>
        <taxon>environmental samples</taxon>
    </lineage>
</organism>
<gene>
    <name evidence="1" type="ORF">AVDCRST_MAG26-1474</name>
</gene>
<proteinExistence type="predicted"/>
<accession>A0A6J4I6H3</accession>
<evidence type="ECO:0000313" key="1">
    <source>
        <dbReference type="EMBL" id="CAA9241726.1"/>
    </source>
</evidence>
<dbReference type="EMBL" id="CADCTK010000345">
    <property type="protein sequence ID" value="CAA9241726.1"/>
    <property type="molecule type" value="Genomic_DNA"/>
</dbReference>
<protein>
    <submittedName>
        <fullName evidence="1">Uncharacterized protein</fullName>
    </submittedName>
</protein>
<name>A0A6J4I6H3_9CHLR</name>